<comment type="caution">
    <text evidence="11">The sequence shown here is derived from an EMBL/GenBank/DDBJ whole genome shotgun (WGS) entry which is preliminary data.</text>
</comment>
<dbReference type="OMA" id="PACKNEI"/>
<protein>
    <recommendedName>
        <fullName evidence="13">Trichome birefringence-like N-terminal domain-containing protein</fullName>
    </recommendedName>
</protein>
<keyword evidence="3 8" id="KW-0812">Transmembrane</keyword>
<organism evidence="11 12">
    <name type="scientific">Ceratopteris richardii</name>
    <name type="common">Triangle waterfern</name>
    <dbReference type="NCBI Taxonomy" id="49495"/>
    <lineage>
        <taxon>Eukaryota</taxon>
        <taxon>Viridiplantae</taxon>
        <taxon>Streptophyta</taxon>
        <taxon>Embryophyta</taxon>
        <taxon>Tracheophyta</taxon>
        <taxon>Polypodiopsida</taxon>
        <taxon>Polypodiidae</taxon>
        <taxon>Polypodiales</taxon>
        <taxon>Pteridineae</taxon>
        <taxon>Pteridaceae</taxon>
        <taxon>Parkerioideae</taxon>
        <taxon>Ceratopteris</taxon>
    </lineage>
</organism>
<evidence type="ECO:0000313" key="11">
    <source>
        <dbReference type="EMBL" id="KAH7365582.1"/>
    </source>
</evidence>
<dbReference type="EMBL" id="CM035423">
    <property type="protein sequence ID" value="KAH7365582.1"/>
    <property type="molecule type" value="Genomic_DNA"/>
</dbReference>
<reference evidence="11" key="1">
    <citation type="submission" date="2021-08" db="EMBL/GenBank/DDBJ databases">
        <title>WGS assembly of Ceratopteris richardii.</title>
        <authorList>
            <person name="Marchant D.B."/>
            <person name="Chen G."/>
            <person name="Jenkins J."/>
            <person name="Shu S."/>
            <person name="Leebens-Mack J."/>
            <person name="Grimwood J."/>
            <person name="Schmutz J."/>
            <person name="Soltis P."/>
            <person name="Soltis D."/>
            <person name="Chen Z.-H."/>
        </authorList>
    </citation>
    <scope>NUCLEOTIDE SEQUENCE</scope>
    <source>
        <strain evidence="11">Whitten #5841</strain>
        <tissue evidence="11">Leaf</tissue>
    </source>
</reference>
<dbReference type="PANTHER" id="PTHR32285">
    <property type="entry name" value="PROTEIN TRICHOME BIREFRINGENCE-LIKE 9-RELATED"/>
    <property type="match status" value="1"/>
</dbReference>
<feature type="domain" description="Trichome birefringence-like C-terminal" evidence="9">
    <location>
        <begin position="318"/>
        <end position="589"/>
    </location>
</feature>
<evidence type="ECO:0000313" key="12">
    <source>
        <dbReference type="Proteomes" id="UP000825935"/>
    </source>
</evidence>
<dbReference type="GO" id="GO:0016020">
    <property type="term" value="C:membrane"/>
    <property type="evidence" value="ECO:0007669"/>
    <property type="project" value="UniProtKB-SubCell"/>
</dbReference>
<keyword evidence="12" id="KW-1185">Reference proteome</keyword>
<dbReference type="Proteomes" id="UP000825935">
    <property type="component" value="Chromosome 18"/>
</dbReference>
<dbReference type="AlphaFoldDB" id="A0A8T2SQS3"/>
<dbReference type="InterPro" id="IPR029962">
    <property type="entry name" value="TBL"/>
</dbReference>
<evidence type="ECO:0000256" key="6">
    <source>
        <dbReference type="ARBA" id="ARBA00023136"/>
    </source>
</evidence>
<dbReference type="OrthoDB" id="630188at2759"/>
<comment type="similarity">
    <text evidence="2">Belongs to the PC-esterase family. TBL subfamily.</text>
</comment>
<evidence type="ECO:0000256" key="1">
    <source>
        <dbReference type="ARBA" id="ARBA00004167"/>
    </source>
</evidence>
<feature type="region of interest" description="Disordered" evidence="7">
    <location>
        <begin position="203"/>
        <end position="228"/>
    </location>
</feature>
<dbReference type="Pfam" id="PF14416">
    <property type="entry name" value="PMR5N"/>
    <property type="match status" value="1"/>
</dbReference>
<dbReference type="InterPro" id="IPR025846">
    <property type="entry name" value="TBL_N"/>
</dbReference>
<dbReference type="Pfam" id="PF13839">
    <property type="entry name" value="PC-Esterase"/>
    <property type="match status" value="1"/>
</dbReference>
<evidence type="ECO:0000256" key="3">
    <source>
        <dbReference type="ARBA" id="ARBA00022692"/>
    </source>
</evidence>
<evidence type="ECO:0000256" key="2">
    <source>
        <dbReference type="ARBA" id="ARBA00007727"/>
    </source>
</evidence>
<evidence type="ECO:0000256" key="4">
    <source>
        <dbReference type="ARBA" id="ARBA00022968"/>
    </source>
</evidence>
<evidence type="ECO:0008006" key="13">
    <source>
        <dbReference type="Google" id="ProtNLM"/>
    </source>
</evidence>
<keyword evidence="4" id="KW-0735">Signal-anchor</keyword>
<evidence type="ECO:0000259" key="10">
    <source>
        <dbReference type="Pfam" id="PF14416"/>
    </source>
</evidence>
<evidence type="ECO:0000256" key="8">
    <source>
        <dbReference type="SAM" id="Phobius"/>
    </source>
</evidence>
<proteinExistence type="inferred from homology"/>
<gene>
    <name evidence="11" type="ORF">KP509_18G036000</name>
</gene>
<sequence>MYQTIPLQPRLAQQATAAGVQTSAEKLKHIMVTEDMIVCRASPPSIKQQHNRHALFALHRGSISMFNIVLIAAFMMSCLFFLLRSRQGSDLLPPSTIDYTSVSHSIANKVQIDLTVTNTINKEDGSASIVYESVNDVQKEQDIIEVDGHTNHAHINPIVEKFSFRHGDHDASDVQREESPVQGNTVALTFQGDVDPAVHETMNATQSHGPSAQSGNHDGTDVQGEESPVQGNTVALTFQGDVDPAVHETMDATQSHGPSAQSALQCELWRGEWVPDDNPPLYTNDTCKYINPLRNCMQNGRPDRGYLHWRWKPLDCELPRFNASYFLEMLRGKTLAFIGDSIARDHGESLLCALTQVEDAQQHEWMLRWFFPSYNFTLSILWSPFLVQYSMDKDYLAMLHLDVPDREWTNQLQEYDIAIFSTGYWHFRKSLYYVNNTLLGGSLHEEVNATKIDLISEFQMTMETVMRHIATQYRGIAMIRTVSVDHFEHGQWDGGGKCNRTHPYARKDVTVPQKNAQMNKVQAEELEKAMTLVTRGFPKLLLLNVTDSAAMRPDGHPDVYRNQPDNSPNDCLHWCLPGPIDMWNQLVLHTLEPIYRGKFLTATL</sequence>
<name>A0A8T2SQS3_CERRI</name>
<comment type="subcellular location">
    <subcellularLocation>
        <location evidence="1">Membrane</location>
        <topology evidence="1">Single-pass membrane protein</topology>
    </subcellularLocation>
</comment>
<feature type="domain" description="Trichome birefringence-like N-terminal" evidence="10">
    <location>
        <begin position="265"/>
        <end position="317"/>
    </location>
</feature>
<evidence type="ECO:0000256" key="7">
    <source>
        <dbReference type="SAM" id="MobiDB-lite"/>
    </source>
</evidence>
<keyword evidence="6 8" id="KW-0472">Membrane</keyword>
<evidence type="ECO:0000256" key="5">
    <source>
        <dbReference type="ARBA" id="ARBA00022989"/>
    </source>
</evidence>
<dbReference type="GO" id="GO:0016413">
    <property type="term" value="F:O-acetyltransferase activity"/>
    <property type="evidence" value="ECO:0007669"/>
    <property type="project" value="InterPro"/>
</dbReference>
<dbReference type="InterPro" id="IPR026057">
    <property type="entry name" value="TBL_C"/>
</dbReference>
<accession>A0A8T2SQS3</accession>
<dbReference type="GO" id="GO:0005794">
    <property type="term" value="C:Golgi apparatus"/>
    <property type="evidence" value="ECO:0007669"/>
    <property type="project" value="TreeGrafter"/>
</dbReference>
<feature type="compositionally biased region" description="Polar residues" evidence="7">
    <location>
        <begin position="203"/>
        <end position="217"/>
    </location>
</feature>
<keyword evidence="5 8" id="KW-1133">Transmembrane helix</keyword>
<evidence type="ECO:0000259" key="9">
    <source>
        <dbReference type="Pfam" id="PF13839"/>
    </source>
</evidence>
<feature type="transmembrane region" description="Helical" evidence="8">
    <location>
        <begin position="63"/>
        <end position="83"/>
    </location>
</feature>
<dbReference type="PANTHER" id="PTHR32285:SF48">
    <property type="entry name" value="PROTEIN TRICHOME BIREFRINGENCE-LIKE 19"/>
    <property type="match status" value="1"/>
</dbReference>